<evidence type="ECO:0000313" key="1">
    <source>
        <dbReference type="EMBL" id="OQS53904.1"/>
    </source>
</evidence>
<dbReference type="AlphaFoldDB" id="A0A1W0E3U0"/>
<name>A0A1W0E3U0_9MICR</name>
<dbReference type="Proteomes" id="UP000192758">
    <property type="component" value="Unassembled WGS sequence"/>
</dbReference>
<evidence type="ECO:0000313" key="2">
    <source>
        <dbReference type="Proteomes" id="UP000192758"/>
    </source>
</evidence>
<dbReference type="VEuPathDB" id="MicrosporidiaDB:EHP00_1528"/>
<proteinExistence type="predicted"/>
<keyword evidence="2" id="KW-1185">Reference proteome</keyword>
<sequence>MEKINFIFTTFVGQIEHIRSFLTKVNNKKVYIKVFLDDLIFKNSEIEKFIKKGNTFNLKEFLNLKQSCINNNLIEENSHFNLDEKLKVNCENNELNDNHLKVFVGVKNKKQCKTKGGFKNFLESKSGNYFYTKEEYQLYKEKIICDGFFDFETKNIKIGEMEEVEVKTIDEYNFIISQINNNQENIINSEYEEKHKNVDFDKTLLITTDFINEMNDKLYKIKNNMIEKDYSTKNDYEEYLISINETNGKIFYTEENFKMFCNEMINK</sequence>
<reference evidence="1 2" key="1">
    <citation type="journal article" date="2017" name="Environ. Microbiol.">
        <title>Decay of the glycolytic pathway and adaptation to intranuclear parasitism within Enterocytozoonidae microsporidia.</title>
        <authorList>
            <person name="Wiredu Boakye D."/>
            <person name="Jaroenlak P."/>
            <person name="Prachumwat A."/>
            <person name="Williams T.A."/>
            <person name="Bateman K.S."/>
            <person name="Itsathitphaisarn O."/>
            <person name="Sritunyalucksana K."/>
            <person name="Paszkiewicz K.H."/>
            <person name="Moore K.A."/>
            <person name="Stentiford G.D."/>
            <person name="Williams B.A."/>
        </authorList>
    </citation>
    <scope>NUCLEOTIDE SEQUENCE [LARGE SCALE GENOMIC DNA]</scope>
    <source>
        <strain evidence="1 2">TH1</strain>
    </source>
</reference>
<dbReference type="EMBL" id="MNPJ01000024">
    <property type="protein sequence ID" value="OQS53904.1"/>
    <property type="molecule type" value="Genomic_DNA"/>
</dbReference>
<protein>
    <submittedName>
        <fullName evidence="1">Uncharacterized protein</fullName>
    </submittedName>
</protein>
<gene>
    <name evidence="1" type="ORF">EHP00_1528</name>
</gene>
<comment type="caution">
    <text evidence="1">The sequence shown here is derived from an EMBL/GenBank/DDBJ whole genome shotgun (WGS) entry which is preliminary data.</text>
</comment>
<accession>A0A1W0E3U0</accession>
<organism evidence="1 2">
    <name type="scientific">Ecytonucleospora hepatopenaei</name>
    <dbReference type="NCBI Taxonomy" id="646526"/>
    <lineage>
        <taxon>Eukaryota</taxon>
        <taxon>Fungi</taxon>
        <taxon>Fungi incertae sedis</taxon>
        <taxon>Microsporidia</taxon>
        <taxon>Enterocytozoonidae</taxon>
        <taxon>Ecytonucleospora</taxon>
    </lineage>
</organism>